<proteinExistence type="predicted"/>
<protein>
    <recommendedName>
        <fullName evidence="2">Transcription factor CBF/NF-Y/archaeal histone domain-containing protein</fullName>
    </recommendedName>
</protein>
<evidence type="ECO:0000259" key="2">
    <source>
        <dbReference type="Pfam" id="PF00808"/>
    </source>
</evidence>
<sequence length="175" mass="18871">MNSAGDDRHTQGDRVPMNYRSPGHNPHYSPMDVAPQPTQGYPTSQPMPVPGASSSSSAHYSQQNFAHSPDESPPPQWEAIETTPPGSSKKVRAKPATDRTPGTTLVPTTRVETIVQAGGANNGLSKEAVYVLTVATEEFIKKLTTVSYVRADIEKRAITGYGDLIQWTNFLSSSS</sequence>
<feature type="region of interest" description="Disordered" evidence="1">
    <location>
        <begin position="1"/>
        <end position="104"/>
    </location>
</feature>
<feature type="compositionally biased region" description="Basic and acidic residues" evidence="1">
    <location>
        <begin position="1"/>
        <end position="12"/>
    </location>
</feature>
<dbReference type="GO" id="GO:0046982">
    <property type="term" value="F:protein heterodimerization activity"/>
    <property type="evidence" value="ECO:0007669"/>
    <property type="project" value="InterPro"/>
</dbReference>
<dbReference type="EMBL" id="KQ085947">
    <property type="protein sequence ID" value="KLO14169.1"/>
    <property type="molecule type" value="Genomic_DNA"/>
</dbReference>
<keyword evidence="4" id="KW-1185">Reference proteome</keyword>
<dbReference type="InParanoid" id="A0A0H2RQM6"/>
<feature type="compositionally biased region" description="Polar residues" evidence="1">
    <location>
        <begin position="36"/>
        <end position="46"/>
    </location>
</feature>
<dbReference type="InterPro" id="IPR003958">
    <property type="entry name" value="CBFA_NFYB_domain"/>
</dbReference>
<gene>
    <name evidence="3" type="ORF">SCHPADRAFT_324011</name>
</gene>
<dbReference type="STRING" id="27342.A0A0H2RQM6"/>
<evidence type="ECO:0000313" key="3">
    <source>
        <dbReference type="EMBL" id="KLO14169.1"/>
    </source>
</evidence>
<dbReference type="Proteomes" id="UP000053477">
    <property type="component" value="Unassembled WGS sequence"/>
</dbReference>
<name>A0A0H2RQM6_9AGAM</name>
<dbReference type="AlphaFoldDB" id="A0A0H2RQM6"/>
<accession>A0A0H2RQM6</accession>
<dbReference type="SUPFAM" id="SSF47113">
    <property type="entry name" value="Histone-fold"/>
    <property type="match status" value="1"/>
</dbReference>
<evidence type="ECO:0000256" key="1">
    <source>
        <dbReference type="SAM" id="MobiDB-lite"/>
    </source>
</evidence>
<dbReference type="OrthoDB" id="636685at2759"/>
<dbReference type="Gene3D" id="1.10.20.10">
    <property type="entry name" value="Histone, subunit A"/>
    <property type="match status" value="1"/>
</dbReference>
<organism evidence="3 4">
    <name type="scientific">Schizopora paradoxa</name>
    <dbReference type="NCBI Taxonomy" id="27342"/>
    <lineage>
        <taxon>Eukaryota</taxon>
        <taxon>Fungi</taxon>
        <taxon>Dikarya</taxon>
        <taxon>Basidiomycota</taxon>
        <taxon>Agaricomycotina</taxon>
        <taxon>Agaricomycetes</taxon>
        <taxon>Hymenochaetales</taxon>
        <taxon>Schizoporaceae</taxon>
        <taxon>Schizopora</taxon>
    </lineage>
</organism>
<reference evidence="3 4" key="1">
    <citation type="submission" date="2015-04" db="EMBL/GenBank/DDBJ databases">
        <title>Complete genome sequence of Schizopora paradoxa KUC8140, a cosmopolitan wood degrader in East Asia.</title>
        <authorList>
            <consortium name="DOE Joint Genome Institute"/>
            <person name="Min B."/>
            <person name="Park H."/>
            <person name="Jang Y."/>
            <person name="Kim J.-J."/>
            <person name="Kim K.H."/>
            <person name="Pangilinan J."/>
            <person name="Lipzen A."/>
            <person name="Riley R."/>
            <person name="Grigoriev I.V."/>
            <person name="Spatafora J.W."/>
            <person name="Choi I.-G."/>
        </authorList>
    </citation>
    <scope>NUCLEOTIDE SEQUENCE [LARGE SCALE GENOMIC DNA]</scope>
    <source>
        <strain evidence="3 4">KUC8140</strain>
    </source>
</reference>
<dbReference type="Pfam" id="PF00808">
    <property type="entry name" value="CBFD_NFYB_HMF"/>
    <property type="match status" value="1"/>
</dbReference>
<feature type="domain" description="Transcription factor CBF/NF-Y/archaeal histone" evidence="2">
    <location>
        <begin position="106"/>
        <end position="158"/>
    </location>
</feature>
<dbReference type="InterPro" id="IPR009072">
    <property type="entry name" value="Histone-fold"/>
</dbReference>
<evidence type="ECO:0000313" key="4">
    <source>
        <dbReference type="Proteomes" id="UP000053477"/>
    </source>
</evidence>